<name>A0A6G1C4P4_9ORYZ</name>
<sequence length="68" mass="7494">MRLSNSATVGGVIKAGSIREAYCVRMQVKFGWLGFNGVRRASDLLELRVQEFAQSFPVGDFAVSPRCI</sequence>
<dbReference type="OrthoDB" id="674545at2759"/>
<gene>
    <name evidence="1" type="ORF">E2562_008549</name>
</gene>
<dbReference type="Pfam" id="PF04398">
    <property type="entry name" value="DUF538"/>
    <property type="match status" value="1"/>
</dbReference>
<comment type="caution">
    <text evidence="1">The sequence shown here is derived from an EMBL/GenBank/DDBJ whole genome shotgun (WGS) entry which is preliminary data.</text>
</comment>
<evidence type="ECO:0000313" key="1">
    <source>
        <dbReference type="EMBL" id="KAF0895209.1"/>
    </source>
</evidence>
<reference evidence="1 2" key="1">
    <citation type="submission" date="2019-11" db="EMBL/GenBank/DDBJ databases">
        <title>Whole genome sequence of Oryza granulata.</title>
        <authorList>
            <person name="Li W."/>
        </authorList>
    </citation>
    <scope>NUCLEOTIDE SEQUENCE [LARGE SCALE GENOMIC DNA]</scope>
    <source>
        <strain evidence="2">cv. Menghai</strain>
        <tissue evidence="1">Leaf</tissue>
    </source>
</reference>
<evidence type="ECO:0000313" key="2">
    <source>
        <dbReference type="Proteomes" id="UP000479710"/>
    </source>
</evidence>
<accession>A0A6G1C4P4</accession>
<dbReference type="AlphaFoldDB" id="A0A6G1C4P4"/>
<dbReference type="Proteomes" id="UP000479710">
    <property type="component" value="Unassembled WGS sequence"/>
</dbReference>
<proteinExistence type="predicted"/>
<dbReference type="InterPro" id="IPR007493">
    <property type="entry name" value="DUF538"/>
</dbReference>
<dbReference type="EMBL" id="SPHZ02000010">
    <property type="protein sequence ID" value="KAF0895209.1"/>
    <property type="molecule type" value="Genomic_DNA"/>
</dbReference>
<protein>
    <submittedName>
        <fullName evidence="1">Uncharacterized protein</fullName>
    </submittedName>
</protein>
<organism evidence="1 2">
    <name type="scientific">Oryza meyeriana var. granulata</name>
    <dbReference type="NCBI Taxonomy" id="110450"/>
    <lineage>
        <taxon>Eukaryota</taxon>
        <taxon>Viridiplantae</taxon>
        <taxon>Streptophyta</taxon>
        <taxon>Embryophyta</taxon>
        <taxon>Tracheophyta</taxon>
        <taxon>Spermatophyta</taxon>
        <taxon>Magnoliopsida</taxon>
        <taxon>Liliopsida</taxon>
        <taxon>Poales</taxon>
        <taxon>Poaceae</taxon>
        <taxon>BOP clade</taxon>
        <taxon>Oryzoideae</taxon>
        <taxon>Oryzeae</taxon>
        <taxon>Oryzinae</taxon>
        <taxon>Oryza</taxon>
        <taxon>Oryza meyeriana</taxon>
    </lineage>
</organism>
<keyword evidence="2" id="KW-1185">Reference proteome</keyword>